<gene>
    <name evidence="1" type="ORF">G1C94_0578</name>
</gene>
<keyword evidence="2" id="KW-1185">Reference proteome</keyword>
<evidence type="ECO:0000313" key="2">
    <source>
        <dbReference type="Proteomes" id="UP000553756"/>
    </source>
</evidence>
<dbReference type="Proteomes" id="UP000553756">
    <property type="component" value="Unassembled WGS sequence"/>
</dbReference>
<organism evidence="1 2">
    <name type="scientific">Bifidobacterium panos</name>
    <dbReference type="NCBI Taxonomy" id="2675321"/>
    <lineage>
        <taxon>Bacteria</taxon>
        <taxon>Bacillati</taxon>
        <taxon>Actinomycetota</taxon>
        <taxon>Actinomycetes</taxon>
        <taxon>Bifidobacteriales</taxon>
        <taxon>Bifidobacteriaceae</taxon>
        <taxon>Bifidobacterium</taxon>
    </lineage>
</organism>
<comment type="caution">
    <text evidence="1">The sequence shown here is derived from an EMBL/GenBank/DDBJ whole genome shotgun (WGS) entry which is preliminary data.</text>
</comment>
<proteinExistence type="predicted"/>
<accession>A0ABX1SYR2</accession>
<protein>
    <submittedName>
        <fullName evidence="1">Transposase for insertion sequence element IS3 family protein</fullName>
    </submittedName>
</protein>
<reference evidence="1 2" key="1">
    <citation type="submission" date="2020-02" db="EMBL/GenBank/DDBJ databases">
        <title>Characterization of phylogenetic diversity of novel bifidobacterial species isolated in Czech ZOOs.</title>
        <authorList>
            <person name="Lugli G.A."/>
            <person name="Vera N.B."/>
            <person name="Ventura M."/>
        </authorList>
    </citation>
    <scope>NUCLEOTIDE SEQUENCE [LARGE SCALE GENOMIC DNA]</scope>
    <source>
        <strain evidence="1 2">DSM 109963</strain>
    </source>
</reference>
<dbReference type="RefSeq" id="WP_172144534.1">
    <property type="nucleotide sequence ID" value="NZ_JAAIIJ010000009.1"/>
</dbReference>
<name>A0ABX1SYR2_9BIFI</name>
<dbReference type="EMBL" id="JAAIIJ010000009">
    <property type="protein sequence ID" value="NMN01957.1"/>
    <property type="molecule type" value="Genomic_DNA"/>
</dbReference>
<sequence length="158" mass="18168">MENGRFTKEERGHLESLDAVERVYDTHIMYNDKFKCEFMRRYNAGEKPGAIFASAGMPARLIGYKRIERATYRWKEAERRGVLDLAGSPETCGDGRKCQARQDKRRAVERQRVMGKRDEEYYRERIRELQAEVELLKAENSFSSGPRAGMVPAAGLAA</sequence>
<evidence type="ECO:0000313" key="1">
    <source>
        <dbReference type="EMBL" id="NMN01957.1"/>
    </source>
</evidence>